<proteinExistence type="inferred from homology"/>
<feature type="binding site" evidence="4">
    <location>
        <position position="69"/>
    </location>
    <ligand>
        <name>(6R)-10-formyltetrahydrofolate</name>
        <dbReference type="ChEBI" id="CHEBI:195366"/>
    </ligand>
</feature>
<reference evidence="6" key="1">
    <citation type="submission" date="2020-01" db="EMBL/GenBank/DDBJ databases">
        <authorList>
            <person name="Meier V. D."/>
            <person name="Meier V D."/>
        </authorList>
    </citation>
    <scope>NUCLEOTIDE SEQUENCE</scope>
    <source>
        <strain evidence="6">HLG_WM_MAG_12</strain>
    </source>
</reference>
<feature type="site" description="Raises pKa of active site His" evidence="4">
    <location>
        <position position="147"/>
    </location>
</feature>
<dbReference type="GO" id="GO:0004644">
    <property type="term" value="F:phosphoribosylglycinamide formyltransferase activity"/>
    <property type="evidence" value="ECO:0007669"/>
    <property type="project" value="UniProtKB-UniRule"/>
</dbReference>
<keyword evidence="3 4" id="KW-0658">Purine biosynthesis</keyword>
<dbReference type="Pfam" id="PF00551">
    <property type="entry name" value="Formyl_trans_N"/>
    <property type="match status" value="1"/>
</dbReference>
<gene>
    <name evidence="4" type="primary">purN</name>
    <name evidence="6" type="ORF">HELGO_WM30733</name>
</gene>
<dbReference type="PANTHER" id="PTHR43369">
    <property type="entry name" value="PHOSPHORIBOSYLGLYCINAMIDE FORMYLTRANSFERASE"/>
    <property type="match status" value="1"/>
</dbReference>
<name>A0A6S6S9V6_9BACT</name>
<sequence length="192" mass="21658">MTKKIVILFSGSGTNLENIIKTLHKKSFDSTTIEIAGLICNNPNAKGIEKALKYDIKTDIINHKDFSSRHEFDTKLVNKINEFKPDLVVLAGFMRILSPIFTDNIKAINLHPSILPLFKGDKAIIESWESDMKIAGISVHYVSGELDGGKIIDQLSFHKNETKTYEAYEDKIHSLEYELLPKVIINLLSKTL</sequence>
<dbReference type="GO" id="GO:0006189">
    <property type="term" value="P:'de novo' IMP biosynthetic process"/>
    <property type="evidence" value="ECO:0007669"/>
    <property type="project" value="UniProtKB-UniRule"/>
</dbReference>
<dbReference type="UniPathway" id="UPA00074">
    <property type="reaction ID" value="UER00126"/>
</dbReference>
<dbReference type="GO" id="GO:0005829">
    <property type="term" value="C:cytosol"/>
    <property type="evidence" value="ECO:0007669"/>
    <property type="project" value="TreeGrafter"/>
</dbReference>
<feature type="binding site" evidence="4">
    <location>
        <position position="109"/>
    </location>
    <ligand>
        <name>(6R)-10-formyltetrahydrofolate</name>
        <dbReference type="ChEBI" id="CHEBI:195366"/>
    </ligand>
</feature>
<dbReference type="AlphaFoldDB" id="A0A6S6S9V6"/>
<evidence type="ECO:0000259" key="5">
    <source>
        <dbReference type="Pfam" id="PF00551"/>
    </source>
</evidence>
<dbReference type="EC" id="2.1.2.2" evidence="4"/>
<dbReference type="PANTHER" id="PTHR43369:SF2">
    <property type="entry name" value="PHOSPHORIBOSYLGLYCINAMIDE FORMYLTRANSFERASE"/>
    <property type="match status" value="1"/>
</dbReference>
<evidence type="ECO:0000256" key="1">
    <source>
        <dbReference type="ARBA" id="ARBA00005054"/>
    </source>
</evidence>
<evidence type="ECO:0000256" key="2">
    <source>
        <dbReference type="ARBA" id="ARBA00022679"/>
    </source>
</evidence>
<keyword evidence="2 4" id="KW-0808">Transferase</keyword>
<evidence type="ECO:0000256" key="3">
    <source>
        <dbReference type="ARBA" id="ARBA00022755"/>
    </source>
</evidence>
<evidence type="ECO:0000256" key="4">
    <source>
        <dbReference type="HAMAP-Rule" id="MF_01930"/>
    </source>
</evidence>
<feature type="active site" description="Proton donor" evidence="4">
    <location>
        <position position="111"/>
    </location>
</feature>
<evidence type="ECO:0000313" key="6">
    <source>
        <dbReference type="EMBL" id="CAA6801874.1"/>
    </source>
</evidence>
<feature type="binding site" evidence="4">
    <location>
        <begin position="94"/>
        <end position="97"/>
    </location>
    <ligand>
        <name>(6R)-10-formyltetrahydrofolate</name>
        <dbReference type="ChEBI" id="CHEBI:195366"/>
    </ligand>
</feature>
<dbReference type="InterPro" id="IPR002376">
    <property type="entry name" value="Formyl_transf_N"/>
</dbReference>
<protein>
    <recommendedName>
        <fullName evidence="4">Phosphoribosylglycinamide formyltransferase</fullName>
        <ecNumber evidence="4">2.1.2.2</ecNumber>
    </recommendedName>
    <alternativeName>
        <fullName evidence="4">5'-phosphoribosylglycinamide transformylase</fullName>
    </alternativeName>
    <alternativeName>
        <fullName evidence="4">GAR transformylase</fullName>
        <shortName evidence="4">GART</shortName>
    </alternativeName>
</protein>
<comment type="function">
    <text evidence="4">Catalyzes the transfer of a formyl group from 10-formyltetrahydrofolate to 5-phospho-ribosyl-glycinamide (GAR), producing 5-phospho-ribosyl-N-formylglycinamide (FGAR) and tetrahydrofolate.</text>
</comment>
<comment type="pathway">
    <text evidence="1 4">Purine metabolism; IMP biosynthesis via de novo pathway; N(2)-formyl-N(1)-(5-phospho-D-ribosyl)glycinamide from N(1)-(5-phospho-D-ribosyl)glycinamide (10-formyl THF route): step 1/1.</text>
</comment>
<accession>A0A6S6S9V6</accession>
<comment type="catalytic activity">
    <reaction evidence="4">
        <text>N(1)-(5-phospho-beta-D-ribosyl)glycinamide + (6R)-10-formyltetrahydrofolate = N(2)-formyl-N(1)-(5-phospho-beta-D-ribosyl)glycinamide + (6S)-5,6,7,8-tetrahydrofolate + H(+)</text>
        <dbReference type="Rhea" id="RHEA:15053"/>
        <dbReference type="ChEBI" id="CHEBI:15378"/>
        <dbReference type="ChEBI" id="CHEBI:57453"/>
        <dbReference type="ChEBI" id="CHEBI:143788"/>
        <dbReference type="ChEBI" id="CHEBI:147286"/>
        <dbReference type="ChEBI" id="CHEBI:195366"/>
        <dbReference type="EC" id="2.1.2.2"/>
    </reaction>
</comment>
<organism evidence="6">
    <name type="scientific">uncultured Campylobacterales bacterium</name>
    <dbReference type="NCBI Taxonomy" id="352960"/>
    <lineage>
        <taxon>Bacteria</taxon>
        <taxon>Pseudomonadati</taxon>
        <taxon>Campylobacterota</taxon>
        <taxon>Epsilonproteobacteria</taxon>
        <taxon>Campylobacterales</taxon>
        <taxon>environmental samples</taxon>
    </lineage>
</organism>
<feature type="domain" description="Formyl transferase N-terminal" evidence="5">
    <location>
        <begin position="3"/>
        <end position="184"/>
    </location>
</feature>
<feature type="binding site" evidence="4">
    <location>
        <begin position="13"/>
        <end position="15"/>
    </location>
    <ligand>
        <name>N(1)-(5-phospho-beta-D-ribosyl)glycinamide</name>
        <dbReference type="ChEBI" id="CHEBI:143788"/>
    </ligand>
</feature>
<dbReference type="CDD" id="cd08645">
    <property type="entry name" value="FMT_core_GART"/>
    <property type="match status" value="1"/>
</dbReference>
<dbReference type="InterPro" id="IPR004607">
    <property type="entry name" value="GART"/>
</dbReference>
<dbReference type="HAMAP" id="MF_01930">
    <property type="entry name" value="PurN"/>
    <property type="match status" value="1"/>
</dbReference>
<dbReference type="NCBIfam" id="TIGR00639">
    <property type="entry name" value="PurN"/>
    <property type="match status" value="1"/>
</dbReference>
<dbReference type="EMBL" id="CACVAW010000007">
    <property type="protein sequence ID" value="CAA6801874.1"/>
    <property type="molecule type" value="Genomic_DNA"/>
</dbReference>
<dbReference type="SUPFAM" id="SSF53328">
    <property type="entry name" value="Formyltransferase"/>
    <property type="match status" value="1"/>
</dbReference>
<dbReference type="Gene3D" id="3.40.50.170">
    <property type="entry name" value="Formyl transferase, N-terminal domain"/>
    <property type="match status" value="1"/>
</dbReference>
<dbReference type="InterPro" id="IPR036477">
    <property type="entry name" value="Formyl_transf_N_sf"/>
</dbReference>
<comment type="similarity">
    <text evidence="4">Belongs to the GART family.</text>
</comment>